<evidence type="ECO:0000313" key="3">
    <source>
        <dbReference type="EMBL" id="UMM21619.1"/>
    </source>
</evidence>
<name>A0AAE9ELF1_CAEBR</name>
<dbReference type="EMBL" id="CP092622">
    <property type="protein sequence ID" value="UMM21619.1"/>
    <property type="molecule type" value="Genomic_DNA"/>
</dbReference>
<feature type="coiled-coil region" evidence="1">
    <location>
        <begin position="97"/>
        <end position="124"/>
    </location>
</feature>
<proteinExistence type="predicted"/>
<accession>A0AAE9ELF1</accession>
<feature type="region of interest" description="Disordered" evidence="2">
    <location>
        <begin position="525"/>
        <end position="552"/>
    </location>
</feature>
<sequence length="552" mass="64519">MPEIDYFGPMRRKTADLQKMTPEARRAYKRAIARNSTRNYQNRKREKKREKIDNFRDLNLKFMRIQVENRTMEVENSGKIDKNLLENLKNEIRRRAVEGNLEKYRRLDENVKNLELKLQTIMDVRHEEKTNTSTNASQKCRTNENLRMAVLELQIFMTQNRLEVELEIRKELQKLLENSEGKSEKLVISEEKKPEKSELLMSKMDSDELEALLSLTMLGNSAENPSTSSGISSGNSTGNIDFSQFMDFREEKSIIFWNCFSVRMAGLDTSGPLEYNPIDKEEVQGEEEEDVHTWKVKKITKAKFKDEQLSFLVIWDIDRSLSWEPLESFSGGLQHERIRNFAKKNPQKWAYLMKKVPDNLKIQFANCNNPEARFPDNPEDIGTNRRIEEQIIGAPDALDALEDDPMEDEAMEEEEEPTWKVKKITKAKFKDEQLSFLVIWDIDRSLSWEPLESFSGGLQHERIRNFAKKNPQKWVYLMKKIPDNLREALLSAKNDAMATITNGPDIDFIEEKRTGFENEQVVVKEEQEEHIQGSDAPEPIVEEPDMDWGHFP</sequence>
<evidence type="ECO:0000256" key="2">
    <source>
        <dbReference type="SAM" id="MobiDB-lite"/>
    </source>
</evidence>
<reference evidence="3 4" key="1">
    <citation type="submission" date="2022-04" db="EMBL/GenBank/DDBJ databases">
        <title>Chromosome-level reference genomes for two strains of Caenorhabditis briggsae: an improved platform for comparative genomics.</title>
        <authorList>
            <person name="Stevens L."/>
            <person name="Andersen E."/>
        </authorList>
    </citation>
    <scope>NUCLEOTIDE SEQUENCE [LARGE SCALE GENOMIC DNA]</scope>
    <source>
        <strain evidence="3">VX34</strain>
        <tissue evidence="3">Whole-organism</tissue>
    </source>
</reference>
<protein>
    <submittedName>
        <fullName evidence="3">Uncharacterized protein</fullName>
    </submittedName>
</protein>
<dbReference type="Proteomes" id="UP000829354">
    <property type="component" value="Chromosome III"/>
</dbReference>
<evidence type="ECO:0000313" key="4">
    <source>
        <dbReference type="Proteomes" id="UP000829354"/>
    </source>
</evidence>
<gene>
    <name evidence="3" type="ORF">L5515_003222</name>
</gene>
<organism evidence="3 4">
    <name type="scientific">Caenorhabditis briggsae</name>
    <dbReference type="NCBI Taxonomy" id="6238"/>
    <lineage>
        <taxon>Eukaryota</taxon>
        <taxon>Metazoa</taxon>
        <taxon>Ecdysozoa</taxon>
        <taxon>Nematoda</taxon>
        <taxon>Chromadorea</taxon>
        <taxon>Rhabditida</taxon>
        <taxon>Rhabditina</taxon>
        <taxon>Rhabditomorpha</taxon>
        <taxon>Rhabditoidea</taxon>
        <taxon>Rhabditidae</taxon>
        <taxon>Peloderinae</taxon>
        <taxon>Caenorhabditis</taxon>
    </lineage>
</organism>
<keyword evidence="4" id="KW-1185">Reference proteome</keyword>
<dbReference type="AlphaFoldDB" id="A0AAE9ELF1"/>
<evidence type="ECO:0000256" key="1">
    <source>
        <dbReference type="SAM" id="Coils"/>
    </source>
</evidence>
<keyword evidence="1" id="KW-0175">Coiled coil</keyword>